<evidence type="ECO:0000313" key="4">
    <source>
        <dbReference type="Proteomes" id="UP000003836"/>
    </source>
</evidence>
<keyword evidence="1" id="KW-0472">Membrane</keyword>
<organism evidence="2 5">
    <name type="scientific">Vibrio tubiashii ATCC 19109</name>
    <dbReference type="NCBI Taxonomy" id="1051646"/>
    <lineage>
        <taxon>Bacteria</taxon>
        <taxon>Pseudomonadati</taxon>
        <taxon>Pseudomonadota</taxon>
        <taxon>Gammaproteobacteria</taxon>
        <taxon>Vibrionales</taxon>
        <taxon>Vibrionaceae</taxon>
        <taxon>Vibrio</taxon>
        <taxon>Vibrio oreintalis group</taxon>
    </lineage>
</organism>
<dbReference type="AlphaFoldDB" id="F9TDT9"/>
<dbReference type="GeneID" id="23444623"/>
<dbReference type="PATRIC" id="fig|1051646.9.peg.1550"/>
<dbReference type="RefSeq" id="WP_004748938.1">
    <property type="nucleotide sequence ID" value="NZ_AFWI01000218.1"/>
</dbReference>
<dbReference type="EMBL" id="CP009354">
    <property type="protein sequence ID" value="AIW14106.1"/>
    <property type="molecule type" value="Genomic_DNA"/>
</dbReference>
<keyword evidence="4" id="KW-1185">Reference proteome</keyword>
<dbReference type="Proteomes" id="UP000030071">
    <property type="component" value="Chromosome 1"/>
</dbReference>
<evidence type="ECO:0000313" key="3">
    <source>
        <dbReference type="EMBL" id="EGU46671.1"/>
    </source>
</evidence>
<dbReference type="eggNOG" id="ENOG5030DTG">
    <property type="taxonomic scope" value="Bacteria"/>
</dbReference>
<dbReference type="EMBL" id="AFWI01000218">
    <property type="protein sequence ID" value="EGU46671.1"/>
    <property type="molecule type" value="Genomic_DNA"/>
</dbReference>
<reference evidence="3 4" key="2">
    <citation type="journal article" date="2012" name="Int. J. Syst. Evol. Microbiol.">
        <title>Vibrio caribbeanicus sp. nov., isolated from the marine sponge Scleritoderma cyanea.</title>
        <authorList>
            <person name="Hoffmann M."/>
            <person name="Monday S.R."/>
            <person name="Allard M.W."/>
            <person name="Strain E.A."/>
            <person name="Whittaker P."/>
            <person name="Naum M."/>
            <person name="McCarthy P.J."/>
            <person name="Lopez J.V."/>
            <person name="Fischer M."/>
            <person name="Brown E.W."/>
        </authorList>
    </citation>
    <scope>NUCLEOTIDE SEQUENCE [LARGE SCALE GENOMIC DNA]</scope>
    <source>
        <strain evidence="3 4">ATCC 19109</strain>
    </source>
</reference>
<evidence type="ECO:0000256" key="1">
    <source>
        <dbReference type="SAM" id="Phobius"/>
    </source>
</evidence>
<evidence type="ECO:0000313" key="2">
    <source>
        <dbReference type="EMBL" id="AIW14106.1"/>
    </source>
</evidence>
<reference evidence="2 5" key="3">
    <citation type="submission" date="2014-08" db="EMBL/GenBank/DDBJ databases">
        <title>First Complete Genome Sequence of the Shellfish Pathogen Vibrio tubiashii.</title>
        <authorList>
            <person name="Richards G.P."/>
            <person name="Needleman D.S."/>
            <person name="Watson M.A."/>
            <person name="Bono J.L."/>
        </authorList>
    </citation>
    <scope>NUCLEOTIDE SEQUENCE [LARGE SCALE GENOMIC DNA]</scope>
    <source>
        <strain evidence="2 5">ATCC 19109</strain>
    </source>
</reference>
<evidence type="ECO:0000313" key="5">
    <source>
        <dbReference type="Proteomes" id="UP000030071"/>
    </source>
</evidence>
<reference evidence="3" key="1">
    <citation type="submission" date="2011-08" db="EMBL/GenBank/DDBJ databases">
        <authorList>
            <person name="Hoffman M."/>
            <person name="Strain E.A."/>
            <person name="Brown E."/>
            <person name="Allard M.W."/>
        </authorList>
    </citation>
    <scope>NUCLEOTIDE SEQUENCE</scope>
    <source>
        <strain evidence="3">ATCC 19109</strain>
    </source>
</reference>
<feature type="transmembrane region" description="Helical" evidence="1">
    <location>
        <begin position="92"/>
        <end position="113"/>
    </location>
</feature>
<gene>
    <name evidence="2" type="ORF">IX91_07825</name>
    <name evidence="3" type="ORF">VITU9109_04817</name>
</gene>
<keyword evidence="1" id="KW-1133">Transmembrane helix</keyword>
<proteinExistence type="predicted"/>
<dbReference type="KEGG" id="vtu:IX91_07825"/>
<dbReference type="Proteomes" id="UP000003836">
    <property type="component" value="Unassembled WGS sequence"/>
</dbReference>
<keyword evidence="1" id="KW-0812">Transmembrane</keyword>
<accession>F9TDT9</accession>
<sequence>MTSVGGSSFVTLGFVFAAAWSLESKVGQQPAKIWLVCGAEFSGLFGSRARRKYFINNVFKLDSQRSAVLVAKSSAVIKVVLSSVVVRCSPLNTSLVGICFLVLGTGSVGVVYIRSPYFGKQKFLCY</sequence>
<dbReference type="HOGENOM" id="CLU_1980705_0_0_6"/>
<name>F9TDT9_9VIBR</name>
<protein>
    <submittedName>
        <fullName evidence="2">Uncharacterized protein</fullName>
    </submittedName>
</protein>